<dbReference type="SMART" id="SM00065">
    <property type="entry name" value="GAF"/>
    <property type="match status" value="1"/>
</dbReference>
<evidence type="ECO:0000259" key="7">
    <source>
        <dbReference type="PROSITE" id="PS50112"/>
    </source>
</evidence>
<dbReference type="SMART" id="SM00091">
    <property type="entry name" value="PAS"/>
    <property type="match status" value="1"/>
</dbReference>
<dbReference type="InterPro" id="IPR003661">
    <property type="entry name" value="HisK_dim/P_dom"/>
</dbReference>
<proteinExistence type="predicted"/>
<dbReference type="Pfam" id="PF01590">
    <property type="entry name" value="GAF"/>
    <property type="match status" value="1"/>
</dbReference>
<dbReference type="PROSITE" id="PS50109">
    <property type="entry name" value="HIS_KIN"/>
    <property type="match status" value="1"/>
</dbReference>
<keyword evidence="3" id="KW-0597">Phosphoprotein</keyword>
<protein>
    <recommendedName>
        <fullName evidence="2">histidine kinase</fullName>
        <ecNumber evidence="2">2.7.13.3</ecNumber>
    </recommendedName>
</protein>
<keyword evidence="4" id="KW-0808">Transferase</keyword>
<dbReference type="InterPro" id="IPR005467">
    <property type="entry name" value="His_kinase_dom"/>
</dbReference>
<dbReference type="RefSeq" id="WP_204746675.1">
    <property type="nucleotide sequence ID" value="NZ_CP069188.1"/>
</dbReference>
<dbReference type="KEGG" id="hsal:JMJ58_12070"/>
<name>A0A8T8DWT0_9EURY</name>
<dbReference type="AlphaFoldDB" id="A0A8T8DWT0"/>
<dbReference type="GO" id="GO:0000155">
    <property type="term" value="F:phosphorelay sensor kinase activity"/>
    <property type="evidence" value="ECO:0007669"/>
    <property type="project" value="InterPro"/>
</dbReference>
<dbReference type="CDD" id="cd00082">
    <property type="entry name" value="HisKA"/>
    <property type="match status" value="1"/>
</dbReference>
<dbReference type="InterPro" id="IPR000014">
    <property type="entry name" value="PAS"/>
</dbReference>
<accession>A0A8T8DWT0</accession>
<dbReference type="FunFam" id="3.30.565.10:FF:000006">
    <property type="entry name" value="Sensor histidine kinase WalK"/>
    <property type="match status" value="1"/>
</dbReference>
<dbReference type="EC" id="2.7.13.3" evidence="2"/>
<dbReference type="SUPFAM" id="SSF55781">
    <property type="entry name" value="GAF domain-like"/>
    <property type="match status" value="1"/>
</dbReference>
<dbReference type="InterPro" id="IPR035965">
    <property type="entry name" value="PAS-like_dom_sf"/>
</dbReference>
<evidence type="ECO:0000256" key="4">
    <source>
        <dbReference type="ARBA" id="ARBA00022679"/>
    </source>
</evidence>
<gene>
    <name evidence="8" type="ORF">JMJ58_12070</name>
</gene>
<evidence type="ECO:0000256" key="5">
    <source>
        <dbReference type="ARBA" id="ARBA00022777"/>
    </source>
</evidence>
<dbReference type="GeneID" id="62875872"/>
<feature type="domain" description="Histidine kinase" evidence="6">
    <location>
        <begin position="306"/>
        <end position="519"/>
    </location>
</feature>
<dbReference type="Gene3D" id="3.30.450.40">
    <property type="match status" value="1"/>
</dbReference>
<evidence type="ECO:0000256" key="2">
    <source>
        <dbReference type="ARBA" id="ARBA00012438"/>
    </source>
</evidence>
<dbReference type="SUPFAM" id="SSF47384">
    <property type="entry name" value="Homodimeric domain of signal transducing histidine kinase"/>
    <property type="match status" value="1"/>
</dbReference>
<dbReference type="Pfam" id="PF08448">
    <property type="entry name" value="PAS_4"/>
    <property type="match status" value="1"/>
</dbReference>
<dbReference type="OrthoDB" id="342253at2157"/>
<dbReference type="SUPFAM" id="SSF55785">
    <property type="entry name" value="PYP-like sensor domain (PAS domain)"/>
    <property type="match status" value="1"/>
</dbReference>
<dbReference type="Proteomes" id="UP000637819">
    <property type="component" value="Chromosome"/>
</dbReference>
<dbReference type="SMART" id="SM00387">
    <property type="entry name" value="HATPase_c"/>
    <property type="match status" value="1"/>
</dbReference>
<dbReference type="InterPro" id="IPR029016">
    <property type="entry name" value="GAF-like_dom_sf"/>
</dbReference>
<organism evidence="8 9">
    <name type="scientific">Haloterrigena salifodinae</name>
    <dbReference type="NCBI Taxonomy" id="2675099"/>
    <lineage>
        <taxon>Archaea</taxon>
        <taxon>Methanobacteriati</taxon>
        <taxon>Methanobacteriota</taxon>
        <taxon>Stenosarchaea group</taxon>
        <taxon>Halobacteria</taxon>
        <taxon>Halobacteriales</taxon>
        <taxon>Natrialbaceae</taxon>
        <taxon>Haloterrigena</taxon>
    </lineage>
</organism>
<dbReference type="CDD" id="cd00130">
    <property type="entry name" value="PAS"/>
    <property type="match status" value="1"/>
</dbReference>
<dbReference type="Gene3D" id="3.30.565.10">
    <property type="entry name" value="Histidine kinase-like ATPase, C-terminal domain"/>
    <property type="match status" value="1"/>
</dbReference>
<dbReference type="PANTHER" id="PTHR43304">
    <property type="entry name" value="PHYTOCHROME-LIKE PROTEIN CPH1"/>
    <property type="match status" value="1"/>
</dbReference>
<dbReference type="Gene3D" id="3.30.450.20">
    <property type="entry name" value="PAS domain"/>
    <property type="match status" value="1"/>
</dbReference>
<keyword evidence="5" id="KW-0418">Kinase</keyword>
<dbReference type="InterPro" id="IPR003594">
    <property type="entry name" value="HATPase_dom"/>
</dbReference>
<dbReference type="Pfam" id="PF00512">
    <property type="entry name" value="HisKA"/>
    <property type="match status" value="1"/>
</dbReference>
<feature type="domain" description="PAS" evidence="7">
    <location>
        <begin position="12"/>
        <end position="82"/>
    </location>
</feature>
<dbReference type="SMART" id="SM00388">
    <property type="entry name" value="HisKA"/>
    <property type="match status" value="1"/>
</dbReference>
<dbReference type="PROSITE" id="PS50112">
    <property type="entry name" value="PAS"/>
    <property type="match status" value="1"/>
</dbReference>
<evidence type="ECO:0000256" key="3">
    <source>
        <dbReference type="ARBA" id="ARBA00022553"/>
    </source>
</evidence>
<keyword evidence="9" id="KW-1185">Reference proteome</keyword>
<dbReference type="EMBL" id="CP069188">
    <property type="protein sequence ID" value="QRV13690.1"/>
    <property type="molecule type" value="Genomic_DNA"/>
</dbReference>
<evidence type="ECO:0000256" key="1">
    <source>
        <dbReference type="ARBA" id="ARBA00000085"/>
    </source>
</evidence>
<reference evidence="8 9" key="1">
    <citation type="submission" date="2021-01" db="EMBL/GenBank/DDBJ databases">
        <title>Genome Sequence and Methylation Pattern of Haloterrigena salifodinae BOL5-1, An Extremely Halophilic Archaeon from a Bolivian Salt Mine.</title>
        <authorList>
            <person name="DasSarma P."/>
            <person name="Anton B.P."/>
            <person name="DasSarma S.L."/>
            <person name="von Ehrenheim H.A.L."/>
            <person name="Martinez F.L."/>
            <person name="Guzman D."/>
            <person name="Roberts R.J."/>
            <person name="DasSarma S."/>
        </authorList>
    </citation>
    <scope>NUCLEOTIDE SEQUENCE [LARGE SCALE GENOMIC DNA]</scope>
    <source>
        <strain evidence="8 9">BOL5-1</strain>
    </source>
</reference>
<dbReference type="Gene3D" id="1.10.287.130">
    <property type="match status" value="1"/>
</dbReference>
<dbReference type="InterPro" id="IPR036890">
    <property type="entry name" value="HATPase_C_sf"/>
</dbReference>
<dbReference type="InterPro" id="IPR052162">
    <property type="entry name" value="Sensor_kinase/Photoreceptor"/>
</dbReference>
<evidence type="ECO:0000313" key="8">
    <source>
        <dbReference type="EMBL" id="QRV13690.1"/>
    </source>
</evidence>
<comment type="catalytic activity">
    <reaction evidence="1">
        <text>ATP + protein L-histidine = ADP + protein N-phospho-L-histidine.</text>
        <dbReference type="EC" id="2.7.13.3"/>
    </reaction>
</comment>
<dbReference type="Pfam" id="PF02518">
    <property type="entry name" value="HATPase_c"/>
    <property type="match status" value="1"/>
</dbReference>
<dbReference type="InterPro" id="IPR013656">
    <property type="entry name" value="PAS_4"/>
</dbReference>
<dbReference type="InterPro" id="IPR036097">
    <property type="entry name" value="HisK_dim/P_sf"/>
</dbReference>
<sequence>MTDPETSSNPSNQSSPEAVLERVTDAVFELNDDWQFTYCNDQAATLFERDQAELRGKIIWEEFSELTNSTFQWEHERAMETQEAITFETHYPPQDGWFEVRIYPTETGLSVYVRDIADPDNRQQELEKREHALRRANEVMAAPDRPFSQQIEALLEIVRTTVGTEFATLSQVKEDTGEYIFEHVAAPEEVDLEPGDTTPLETLPNCSRVVETEETLVLQDVKAEAPELADPEWGIACYLGTPVIVHGEVYGTFCFYGMEAQTEAFSDWEVSFIGLLSNWVSNELEYKVYEEELEESNERLEQFAYAASHDLQEPLRMVTSYLQLVESRYANDLDEDGREFIEFAVDGATRMRDMIDGLLEYSRVDTRGDPLDPVALDTVLEDVRADLQLKIEETNAEIVTETLPTVEGDADQLREVFQNLLDNAIEYSGSESPRVYVLSERTGDKWTISVRDEGVGIDSADTDRVFNVFQSLHTQEEGGGTGIGLALCERIIKRHGGDIWVESDPHEGTTFSFTLLAADTSDN</sequence>
<evidence type="ECO:0000313" key="9">
    <source>
        <dbReference type="Proteomes" id="UP000637819"/>
    </source>
</evidence>
<dbReference type="InterPro" id="IPR004358">
    <property type="entry name" value="Sig_transdc_His_kin-like_C"/>
</dbReference>
<dbReference type="SUPFAM" id="SSF55874">
    <property type="entry name" value="ATPase domain of HSP90 chaperone/DNA topoisomerase II/histidine kinase"/>
    <property type="match status" value="1"/>
</dbReference>
<dbReference type="PANTHER" id="PTHR43304:SF1">
    <property type="entry name" value="PAC DOMAIN-CONTAINING PROTEIN"/>
    <property type="match status" value="1"/>
</dbReference>
<dbReference type="PRINTS" id="PR00344">
    <property type="entry name" value="BCTRLSENSOR"/>
</dbReference>
<evidence type="ECO:0000259" key="6">
    <source>
        <dbReference type="PROSITE" id="PS50109"/>
    </source>
</evidence>
<dbReference type="InterPro" id="IPR003018">
    <property type="entry name" value="GAF"/>
</dbReference>